<evidence type="ECO:0000256" key="5">
    <source>
        <dbReference type="ARBA" id="ARBA00023065"/>
    </source>
</evidence>
<name>A0ABM3MEW1_GALME</name>
<reference evidence="11" key="1">
    <citation type="submission" date="2025-08" db="UniProtKB">
        <authorList>
            <consortium name="RefSeq"/>
        </authorList>
    </citation>
    <scope>IDENTIFICATION</scope>
    <source>
        <tissue evidence="11">Whole larvae</tissue>
    </source>
</reference>
<keyword evidence="3 8" id="KW-0812">Transmembrane</keyword>
<evidence type="ECO:0000256" key="2">
    <source>
        <dbReference type="ARBA" id="ARBA00022448"/>
    </source>
</evidence>
<dbReference type="Pfam" id="PF07885">
    <property type="entry name" value="Ion_trans_2"/>
    <property type="match status" value="1"/>
</dbReference>
<evidence type="ECO:0000256" key="7">
    <source>
        <dbReference type="ARBA" id="ARBA00023303"/>
    </source>
</evidence>
<evidence type="ECO:0000313" key="10">
    <source>
        <dbReference type="Proteomes" id="UP001652740"/>
    </source>
</evidence>
<feature type="transmembrane region" description="Helical" evidence="8">
    <location>
        <begin position="444"/>
        <end position="464"/>
    </location>
</feature>
<comment type="subcellular location">
    <subcellularLocation>
        <location evidence="1">Membrane</location>
        <topology evidence="1">Multi-pass membrane protein</topology>
    </subcellularLocation>
</comment>
<accession>A0ABM3MEW1</accession>
<feature type="transmembrane region" description="Helical" evidence="8">
    <location>
        <begin position="285"/>
        <end position="306"/>
    </location>
</feature>
<evidence type="ECO:0000256" key="6">
    <source>
        <dbReference type="ARBA" id="ARBA00023136"/>
    </source>
</evidence>
<organism evidence="10 11">
    <name type="scientific">Galleria mellonella</name>
    <name type="common">Greater wax moth</name>
    <dbReference type="NCBI Taxonomy" id="7137"/>
    <lineage>
        <taxon>Eukaryota</taxon>
        <taxon>Metazoa</taxon>
        <taxon>Ecdysozoa</taxon>
        <taxon>Arthropoda</taxon>
        <taxon>Hexapoda</taxon>
        <taxon>Insecta</taxon>
        <taxon>Pterygota</taxon>
        <taxon>Neoptera</taxon>
        <taxon>Endopterygota</taxon>
        <taxon>Lepidoptera</taxon>
        <taxon>Glossata</taxon>
        <taxon>Ditrysia</taxon>
        <taxon>Pyraloidea</taxon>
        <taxon>Pyralidae</taxon>
        <taxon>Galleriinae</taxon>
        <taxon>Galleria</taxon>
    </lineage>
</organism>
<dbReference type="PANTHER" id="PTHR11003">
    <property type="entry name" value="POTASSIUM CHANNEL, SUBFAMILY K"/>
    <property type="match status" value="1"/>
</dbReference>
<dbReference type="PANTHER" id="PTHR11003:SF87">
    <property type="entry name" value="POTASSIUM CHANNEL DOMAIN-CONTAINING PROTEIN"/>
    <property type="match status" value="1"/>
</dbReference>
<feature type="transmembrane region" description="Helical" evidence="8">
    <location>
        <begin position="395"/>
        <end position="414"/>
    </location>
</feature>
<feature type="domain" description="Potassium channel" evidence="9">
    <location>
        <begin position="283"/>
        <end position="338"/>
    </location>
</feature>
<keyword evidence="4 8" id="KW-1133">Transmembrane helix</keyword>
<keyword evidence="7" id="KW-0407">Ion channel</keyword>
<dbReference type="InterPro" id="IPR003280">
    <property type="entry name" value="2pore_dom_K_chnl"/>
</dbReference>
<gene>
    <name evidence="11" type="primary">LOC113509426</name>
</gene>
<keyword evidence="5" id="KW-0406">Ion transport</keyword>
<keyword evidence="10" id="KW-1185">Reference proteome</keyword>
<evidence type="ECO:0000256" key="8">
    <source>
        <dbReference type="SAM" id="Phobius"/>
    </source>
</evidence>
<dbReference type="RefSeq" id="XP_052749792.1">
    <property type="nucleotide sequence ID" value="XM_052893832.1"/>
</dbReference>
<dbReference type="GeneID" id="113509426"/>
<dbReference type="InterPro" id="IPR013099">
    <property type="entry name" value="K_chnl_dom"/>
</dbReference>
<evidence type="ECO:0000256" key="3">
    <source>
        <dbReference type="ARBA" id="ARBA00022692"/>
    </source>
</evidence>
<feature type="transmembrane region" description="Helical" evidence="8">
    <location>
        <begin position="318"/>
        <end position="344"/>
    </location>
</feature>
<evidence type="ECO:0000259" key="9">
    <source>
        <dbReference type="Pfam" id="PF07885"/>
    </source>
</evidence>
<proteinExistence type="predicted"/>
<sequence>MKNPSLKDKFKNNIKFVKPLYKKIKSNRTGSKKTKFSIIDLDNRKPDGNEIYVKRDILNIKDVNYDNILTIKNKDTNTLPGACEVSDIVVNSTKKVKLKEVRTSNKPIGHEVGNMINENANELDNEIENRVIDKSVQANNELKTIIINKAKIEICEIEQVNLLLHFKVTDTWLRVYPAPQYPKEAVTSIIFKCLLCQLGIAMFLIFWTILWVFIINSFEEPHEVEVSLQFEKEQNQLVIELATELRQITPLSPKWKNAIERRMEDERRLTMLAVGQGAKLHPGQFWDLSGTFLFTVYVMTALGFGAPVPQTLWGRTSSLVYAILAVPTHIYLMVNASTCIVYNVDRCIRRLRRNDKNNRNNKAENPHRSGNIQRPNKIICNKISRLLKVLCAGRGVPLAAAFYYTSGAIVFGVLRGKTGLEVVLFPLGFTTTGGLEQVDGHVRIFYGLYVEGAMSLLACALATLRRHSSDAANSVAEYYRLFATAKI</sequence>
<feature type="transmembrane region" description="Helical" evidence="8">
    <location>
        <begin position="189"/>
        <end position="214"/>
    </location>
</feature>
<evidence type="ECO:0000256" key="1">
    <source>
        <dbReference type="ARBA" id="ARBA00004141"/>
    </source>
</evidence>
<protein>
    <submittedName>
        <fullName evidence="11">Uncharacterized protein LOC113509426</fullName>
    </submittedName>
</protein>
<evidence type="ECO:0000313" key="11">
    <source>
        <dbReference type="RefSeq" id="XP_052749792.1"/>
    </source>
</evidence>
<evidence type="ECO:0000256" key="4">
    <source>
        <dbReference type="ARBA" id="ARBA00022989"/>
    </source>
</evidence>
<dbReference type="SUPFAM" id="SSF81324">
    <property type="entry name" value="Voltage-gated potassium channels"/>
    <property type="match status" value="1"/>
</dbReference>
<dbReference type="Proteomes" id="UP001652740">
    <property type="component" value="Unplaced"/>
</dbReference>
<dbReference type="Gene3D" id="1.10.287.70">
    <property type="match status" value="1"/>
</dbReference>
<keyword evidence="2" id="KW-0813">Transport</keyword>
<keyword evidence="6 8" id="KW-0472">Membrane</keyword>